<feature type="modified residue" description="N6-carboxylysine" evidence="3 5">
    <location>
        <position position="146"/>
    </location>
</feature>
<evidence type="ECO:0000313" key="6">
    <source>
        <dbReference type="EMBL" id="GLI26590.1"/>
    </source>
</evidence>
<gene>
    <name evidence="6" type="ORF">ARHIZOSPH14_08320</name>
</gene>
<dbReference type="PANTHER" id="PTHR10819">
    <property type="entry name" value="PHOSPHOTRIESTERASE-RELATED"/>
    <property type="match status" value="1"/>
</dbReference>
<keyword evidence="1 4" id="KW-0479">Metal-binding</keyword>
<dbReference type="RefSeq" id="WP_281882604.1">
    <property type="nucleotide sequence ID" value="NZ_BSDP01000001.1"/>
</dbReference>
<keyword evidence="7" id="KW-1185">Reference proteome</keyword>
<dbReference type="PANTHER" id="PTHR10819:SF3">
    <property type="entry name" value="PHOSPHOTRIESTERASE-RELATED PROTEIN"/>
    <property type="match status" value="1"/>
</dbReference>
<dbReference type="Proteomes" id="UP001144396">
    <property type="component" value="Unassembled WGS sequence"/>
</dbReference>
<comment type="caution">
    <text evidence="6">The sequence shown here is derived from an EMBL/GenBank/DDBJ whole genome shotgun (WGS) entry which is preliminary data.</text>
</comment>
<keyword evidence="2" id="KW-0378">Hydrolase</keyword>
<evidence type="ECO:0000256" key="1">
    <source>
        <dbReference type="ARBA" id="ARBA00022723"/>
    </source>
</evidence>
<evidence type="ECO:0000256" key="3">
    <source>
        <dbReference type="PIRSR" id="PIRSR601559-50"/>
    </source>
</evidence>
<dbReference type="SUPFAM" id="SSF51556">
    <property type="entry name" value="Metallo-dependent hydrolases"/>
    <property type="match status" value="1"/>
</dbReference>
<dbReference type="GO" id="GO:0016788">
    <property type="term" value="F:hydrolase activity, acting on ester bonds"/>
    <property type="evidence" value="ECO:0007669"/>
    <property type="project" value="InterPro"/>
</dbReference>
<dbReference type="GO" id="GO:0008270">
    <property type="term" value="F:zinc ion binding"/>
    <property type="evidence" value="ECO:0007669"/>
    <property type="project" value="InterPro"/>
</dbReference>
<dbReference type="AlphaFoldDB" id="A0A9W6CUF4"/>
<sequence length="323" mass="35314">MVRTVPTCTGEVQAERLGTTLIHEHLFVGHQELDLNLPHPEWDEAQAVERAVTGLERLHALGVRTVVDLTVPGLGRDVAHVRRVAERVPVEIVVATGYYTADVLPHAIRMHGPGRLVEGPDPLAELFVGDIERGIAGTGIRAGMIKVVSDVEGFTPDVRRVWAAAAAAHLRTGVPITTHSHAQSGGGREQQRMLRELGVPLDRVVIGHSGDSTDLDYLRELADAGSYLGFDRFGMAHVGSDDDRVRMLLALLELGYAERIVLSHDAAFFSRVTPPSWRAEHAPDWHMEHVFTGILPRLRDAGVDDATIERMLVGNPRRVLSGS</sequence>
<reference evidence="6" key="1">
    <citation type="submission" date="2022-12" db="EMBL/GenBank/DDBJ databases">
        <title>Reference genome sequencing for broad-spectrum identification of bacterial and archaeal isolates by mass spectrometry.</title>
        <authorList>
            <person name="Sekiguchi Y."/>
            <person name="Tourlousse D.M."/>
        </authorList>
    </citation>
    <scope>NUCLEOTIDE SEQUENCE</scope>
    <source>
        <strain evidence="6">14</strain>
    </source>
</reference>
<feature type="binding site" description="via carbamate group" evidence="4">
    <location>
        <position position="146"/>
    </location>
    <ligand>
        <name>Zn(2+)</name>
        <dbReference type="ChEBI" id="CHEBI:29105"/>
        <label>1</label>
    </ligand>
</feature>
<feature type="binding site" evidence="4">
    <location>
        <position position="179"/>
    </location>
    <ligand>
        <name>Zn(2+)</name>
        <dbReference type="ChEBI" id="CHEBI:29105"/>
        <label>2</label>
    </ligand>
</feature>
<dbReference type="EMBL" id="BSDP01000001">
    <property type="protein sequence ID" value="GLI26590.1"/>
    <property type="molecule type" value="Genomic_DNA"/>
</dbReference>
<dbReference type="Gene3D" id="3.20.20.140">
    <property type="entry name" value="Metal-dependent hydrolases"/>
    <property type="match status" value="1"/>
</dbReference>
<feature type="binding site" description="via carbamate group" evidence="4">
    <location>
        <position position="146"/>
    </location>
    <ligand>
        <name>Zn(2+)</name>
        <dbReference type="ChEBI" id="CHEBI:29105"/>
        <label>2</label>
    </ligand>
</feature>
<feature type="binding site" evidence="4">
    <location>
        <position position="23"/>
    </location>
    <ligand>
        <name>Zn(2+)</name>
        <dbReference type="ChEBI" id="CHEBI:29105"/>
        <label>1</label>
    </ligand>
</feature>
<proteinExistence type="inferred from homology"/>
<dbReference type="Pfam" id="PF02126">
    <property type="entry name" value="PTE"/>
    <property type="match status" value="1"/>
</dbReference>
<dbReference type="PROSITE" id="PS51347">
    <property type="entry name" value="PHOSPHOTRIESTERASE_2"/>
    <property type="match status" value="1"/>
</dbReference>
<dbReference type="InterPro" id="IPR001559">
    <property type="entry name" value="Phosphotriesterase"/>
</dbReference>
<evidence type="ECO:0000313" key="7">
    <source>
        <dbReference type="Proteomes" id="UP001144396"/>
    </source>
</evidence>
<evidence type="ECO:0000256" key="5">
    <source>
        <dbReference type="PROSITE-ProRule" id="PRU00679"/>
    </source>
</evidence>
<evidence type="ECO:0000256" key="4">
    <source>
        <dbReference type="PIRSR" id="PIRSR601559-51"/>
    </source>
</evidence>
<comment type="similarity">
    <text evidence="5">Belongs to the metallo-dependent hydrolases superfamily. Phosphotriesterase family.</text>
</comment>
<protein>
    <submittedName>
        <fullName evidence="6">Phosphotriesterase</fullName>
    </submittedName>
</protein>
<dbReference type="PIRSF" id="PIRSF016839">
    <property type="entry name" value="PhP"/>
    <property type="match status" value="1"/>
</dbReference>
<comment type="cofactor">
    <cofactor evidence="4">
        <name>a divalent metal cation</name>
        <dbReference type="ChEBI" id="CHEBI:60240"/>
    </cofactor>
    <text evidence="4">Binds 2 divalent metal cations per subunit.</text>
</comment>
<dbReference type="InterPro" id="IPR017947">
    <property type="entry name" value="AryldialkylPase_Zn-BS"/>
</dbReference>
<name>A0A9W6CUF4_9MICO</name>
<dbReference type="InterPro" id="IPR032466">
    <property type="entry name" value="Metal_Hydrolase"/>
</dbReference>
<organism evidence="6 7">
    <name type="scientific">Agromyces rhizosphaerae</name>
    <dbReference type="NCBI Taxonomy" id="88374"/>
    <lineage>
        <taxon>Bacteria</taxon>
        <taxon>Bacillati</taxon>
        <taxon>Actinomycetota</taxon>
        <taxon>Actinomycetes</taxon>
        <taxon>Micrococcales</taxon>
        <taxon>Microbacteriaceae</taxon>
        <taxon>Agromyces</taxon>
    </lineage>
</organism>
<dbReference type="PROSITE" id="PS01322">
    <property type="entry name" value="PHOSPHOTRIESTERASE_1"/>
    <property type="match status" value="1"/>
</dbReference>
<evidence type="ECO:0000256" key="2">
    <source>
        <dbReference type="ARBA" id="ARBA00022801"/>
    </source>
</evidence>
<feature type="binding site" evidence="4">
    <location>
        <position position="25"/>
    </location>
    <ligand>
        <name>Zn(2+)</name>
        <dbReference type="ChEBI" id="CHEBI:29105"/>
        <label>1</label>
    </ligand>
</feature>
<feature type="binding site" evidence="4">
    <location>
        <position position="208"/>
    </location>
    <ligand>
        <name>Zn(2+)</name>
        <dbReference type="ChEBI" id="CHEBI:29105"/>
        <label>2</label>
    </ligand>
</feature>
<feature type="binding site" evidence="4">
    <location>
        <position position="265"/>
    </location>
    <ligand>
        <name>Zn(2+)</name>
        <dbReference type="ChEBI" id="CHEBI:29105"/>
        <label>1</label>
    </ligand>
</feature>
<accession>A0A9W6CUF4</accession>